<keyword evidence="2" id="KW-1133">Transmembrane helix</keyword>
<dbReference type="STRING" id="546991.N1JHX8"/>
<name>N1JHX8_BLUG1</name>
<protein>
    <recommendedName>
        <fullName evidence="5">Mid2 domain-containing protein</fullName>
    </recommendedName>
</protein>
<comment type="caution">
    <text evidence="3">The sequence shown here is derived from an EMBL/GenBank/DDBJ whole genome shotgun (WGS) entry which is preliminary data.</text>
</comment>
<keyword evidence="2" id="KW-0812">Transmembrane</keyword>
<dbReference type="AlphaFoldDB" id="N1JHX8"/>
<feature type="compositionally biased region" description="Low complexity" evidence="1">
    <location>
        <begin position="261"/>
        <end position="274"/>
    </location>
</feature>
<evidence type="ECO:0000256" key="1">
    <source>
        <dbReference type="SAM" id="MobiDB-lite"/>
    </source>
</evidence>
<feature type="compositionally biased region" description="Polar residues" evidence="1">
    <location>
        <begin position="190"/>
        <end position="226"/>
    </location>
</feature>
<feature type="region of interest" description="Disordered" evidence="1">
    <location>
        <begin position="261"/>
        <end position="296"/>
    </location>
</feature>
<dbReference type="HOGENOM" id="CLU_053893_1_0_1"/>
<dbReference type="Proteomes" id="UP000015441">
    <property type="component" value="Unassembled WGS sequence"/>
</dbReference>
<feature type="compositionally biased region" description="Low complexity" evidence="1">
    <location>
        <begin position="157"/>
        <end position="189"/>
    </location>
</feature>
<evidence type="ECO:0000256" key="2">
    <source>
        <dbReference type="SAM" id="Phobius"/>
    </source>
</evidence>
<organism evidence="3 4">
    <name type="scientific">Blumeria graminis f. sp. hordei (strain DH14)</name>
    <name type="common">Barley powdery mildew</name>
    <name type="synonym">Oidium monilioides f. sp. hordei</name>
    <dbReference type="NCBI Taxonomy" id="546991"/>
    <lineage>
        <taxon>Eukaryota</taxon>
        <taxon>Fungi</taxon>
        <taxon>Dikarya</taxon>
        <taxon>Ascomycota</taxon>
        <taxon>Pezizomycotina</taxon>
        <taxon>Leotiomycetes</taxon>
        <taxon>Erysiphales</taxon>
        <taxon>Erysiphaceae</taxon>
        <taxon>Blumeria</taxon>
        <taxon>Blumeria hordei</taxon>
    </lineage>
</organism>
<evidence type="ECO:0000313" key="4">
    <source>
        <dbReference type="Proteomes" id="UP000015441"/>
    </source>
</evidence>
<dbReference type="EMBL" id="CAUH01006910">
    <property type="protein sequence ID" value="CCU82758.1"/>
    <property type="molecule type" value="Genomic_DNA"/>
</dbReference>
<proteinExistence type="predicted"/>
<gene>
    <name evidence="3" type="ORF">BGHDH14_bgh04708</name>
</gene>
<evidence type="ECO:0000313" key="3">
    <source>
        <dbReference type="EMBL" id="CCU82758.1"/>
    </source>
</evidence>
<accession>N1JHX8</accession>
<feature type="compositionally biased region" description="Basic and acidic residues" evidence="1">
    <location>
        <begin position="284"/>
        <end position="296"/>
    </location>
</feature>
<feature type="transmembrane region" description="Helical" evidence="2">
    <location>
        <begin position="100"/>
        <end position="121"/>
    </location>
</feature>
<sequence length="380" mass="40882">MRPTPRSAFRKRVLSPGQVAHAKSRRTTVTIQTPPHSINLAPPPPVWICLQTFPPAKLKFLSYYLPFNPYPHTYDHLVHPSQARFFYILHAFDLNDRKYIIMYLAALSRYLCALTLCIYFAQANWIEINNIFARQPLDEQVEEKQIDTVIAAVSSPTTTSVPLSTGAAAPATTTTSDPPSTADSKTTSANPIQKSTSTSTQRPNPPTSSVANPNPSPTSVNSQDPPANTDNTDTSTTIIPASSVSQSVELVTTIVTVSGSAVTSVSESTAITTVPASGPTGKSSPKDGIADKSDSKSKNTIIGVSVGVGGTILLATMAAIGWRIWGRKRRSEQVSGLDFRTISPGQEKPGGINNMRPTNPFQSTLETYHNPTRVNASSNF</sequence>
<dbReference type="eggNOG" id="ENOG502S9EF">
    <property type="taxonomic scope" value="Eukaryota"/>
</dbReference>
<dbReference type="InParanoid" id="N1JHX8"/>
<feature type="transmembrane region" description="Helical" evidence="2">
    <location>
        <begin position="301"/>
        <end position="325"/>
    </location>
</feature>
<feature type="compositionally biased region" description="Low complexity" evidence="1">
    <location>
        <begin position="228"/>
        <end position="239"/>
    </location>
</feature>
<feature type="region of interest" description="Disordered" evidence="1">
    <location>
        <begin position="157"/>
        <end position="240"/>
    </location>
</feature>
<keyword evidence="4" id="KW-1185">Reference proteome</keyword>
<dbReference type="OrthoDB" id="5425782at2759"/>
<reference evidence="3 4" key="1">
    <citation type="journal article" date="2010" name="Science">
        <title>Genome expansion and gene loss in powdery mildew fungi reveal tradeoffs in extreme parasitism.</title>
        <authorList>
            <person name="Spanu P.D."/>
            <person name="Abbott J.C."/>
            <person name="Amselem J."/>
            <person name="Burgis T.A."/>
            <person name="Soanes D.M."/>
            <person name="Stueber K."/>
            <person name="Ver Loren van Themaat E."/>
            <person name="Brown J.K.M."/>
            <person name="Butcher S.A."/>
            <person name="Gurr S.J."/>
            <person name="Lebrun M.-H."/>
            <person name="Ridout C.J."/>
            <person name="Schulze-Lefert P."/>
            <person name="Talbot N.J."/>
            <person name="Ahmadinejad N."/>
            <person name="Ametz C."/>
            <person name="Barton G.R."/>
            <person name="Benjdia M."/>
            <person name="Bidzinski P."/>
            <person name="Bindschedler L.V."/>
            <person name="Both M."/>
            <person name="Brewer M.T."/>
            <person name="Cadle-Davidson L."/>
            <person name="Cadle-Davidson M.M."/>
            <person name="Collemare J."/>
            <person name="Cramer R."/>
            <person name="Frenkel O."/>
            <person name="Godfrey D."/>
            <person name="Harriman J."/>
            <person name="Hoede C."/>
            <person name="King B.C."/>
            <person name="Klages S."/>
            <person name="Kleemann J."/>
            <person name="Knoll D."/>
            <person name="Koti P.S."/>
            <person name="Kreplak J."/>
            <person name="Lopez-Ruiz F.J."/>
            <person name="Lu X."/>
            <person name="Maekawa T."/>
            <person name="Mahanil S."/>
            <person name="Micali C."/>
            <person name="Milgroom M.G."/>
            <person name="Montana G."/>
            <person name="Noir S."/>
            <person name="O'Connell R.J."/>
            <person name="Oberhaensli S."/>
            <person name="Parlange F."/>
            <person name="Pedersen C."/>
            <person name="Quesneville H."/>
            <person name="Reinhardt R."/>
            <person name="Rott M."/>
            <person name="Sacristan S."/>
            <person name="Schmidt S.M."/>
            <person name="Schoen M."/>
            <person name="Skamnioti P."/>
            <person name="Sommer H."/>
            <person name="Stephens A."/>
            <person name="Takahara H."/>
            <person name="Thordal-Christensen H."/>
            <person name="Vigouroux M."/>
            <person name="Wessling R."/>
            <person name="Wicker T."/>
            <person name="Panstruga R."/>
        </authorList>
    </citation>
    <scope>NUCLEOTIDE SEQUENCE [LARGE SCALE GENOMIC DNA]</scope>
    <source>
        <strain evidence="3">DH14</strain>
    </source>
</reference>
<evidence type="ECO:0008006" key="5">
    <source>
        <dbReference type="Google" id="ProtNLM"/>
    </source>
</evidence>
<keyword evidence="2" id="KW-0472">Membrane</keyword>